<protein>
    <submittedName>
        <fullName evidence="3">Serine hydrolase (FSH1)</fullName>
    </submittedName>
</protein>
<dbReference type="EMBL" id="FCOK02000010">
    <property type="protein sequence ID" value="SAL27464.1"/>
    <property type="molecule type" value="Genomic_DNA"/>
</dbReference>
<dbReference type="InterPro" id="IPR005645">
    <property type="entry name" value="FSH-like_dom"/>
</dbReference>
<dbReference type="Pfam" id="PF03959">
    <property type="entry name" value="FSH1"/>
    <property type="match status" value="1"/>
</dbReference>
<evidence type="ECO:0000313" key="4">
    <source>
        <dbReference type="Proteomes" id="UP000054683"/>
    </source>
</evidence>
<dbReference type="OrthoDB" id="7066095at2"/>
<reference evidence="3 4" key="1">
    <citation type="submission" date="2016-01" db="EMBL/GenBank/DDBJ databases">
        <authorList>
            <person name="Oliw E.H."/>
        </authorList>
    </citation>
    <scope>NUCLEOTIDE SEQUENCE [LARGE SCALE GENOMIC DNA]</scope>
    <source>
        <strain evidence="3">LMG 27134</strain>
    </source>
</reference>
<dbReference type="SUPFAM" id="SSF53474">
    <property type="entry name" value="alpha/beta-Hydrolases"/>
    <property type="match status" value="1"/>
</dbReference>
<name>A0A158G5S6_9BURK</name>
<accession>A0A158G5S6</accession>
<sequence>MKKLRVLCLHGYHGSAKVLRDQMSPLTSSMDSLAEFVFVDAPSLANGDFGWWHAVQDTLSTNPSRADPGLGNTVYKGWPNTRDWLVSLFKNEAPFDGVFGFSQGAALAGLLVGLRSPDGTSSEHTPLAFNFALMAGGFLANDPSLARLYASTANYDIPSIHMIGRSDSVVRSDYSRMLASKFNKPLILEHDGGHVIASSSGIRQQVASFLKEQM</sequence>
<dbReference type="GO" id="GO:0016787">
    <property type="term" value="F:hydrolase activity"/>
    <property type="evidence" value="ECO:0007669"/>
    <property type="project" value="UniProtKB-KW"/>
</dbReference>
<evidence type="ECO:0000259" key="2">
    <source>
        <dbReference type="Pfam" id="PF03959"/>
    </source>
</evidence>
<evidence type="ECO:0000256" key="1">
    <source>
        <dbReference type="ARBA" id="ARBA00022801"/>
    </source>
</evidence>
<gene>
    <name evidence="3" type="ORF">AWB69_02109</name>
</gene>
<dbReference type="RefSeq" id="WP_062084784.1">
    <property type="nucleotide sequence ID" value="NZ_FCOK02000010.1"/>
</dbReference>
<keyword evidence="1 3" id="KW-0378">Hydrolase</keyword>
<feature type="domain" description="Serine hydrolase" evidence="2">
    <location>
        <begin position="2"/>
        <end position="205"/>
    </location>
</feature>
<dbReference type="PANTHER" id="PTHR48070:SF6">
    <property type="entry name" value="ESTERASE OVCA2"/>
    <property type="match status" value="1"/>
</dbReference>
<evidence type="ECO:0000313" key="3">
    <source>
        <dbReference type="EMBL" id="SAL27464.1"/>
    </source>
</evidence>
<dbReference type="GO" id="GO:0005737">
    <property type="term" value="C:cytoplasm"/>
    <property type="evidence" value="ECO:0007669"/>
    <property type="project" value="TreeGrafter"/>
</dbReference>
<dbReference type="AlphaFoldDB" id="A0A158G5S6"/>
<dbReference type="Proteomes" id="UP000054683">
    <property type="component" value="Unassembled WGS sequence"/>
</dbReference>
<dbReference type="InterPro" id="IPR050593">
    <property type="entry name" value="LovG"/>
</dbReference>
<proteinExistence type="predicted"/>
<organism evidence="3 4">
    <name type="scientific">Caballeronia udeis</name>
    <dbReference type="NCBI Taxonomy" id="1232866"/>
    <lineage>
        <taxon>Bacteria</taxon>
        <taxon>Pseudomonadati</taxon>
        <taxon>Pseudomonadota</taxon>
        <taxon>Betaproteobacteria</taxon>
        <taxon>Burkholderiales</taxon>
        <taxon>Burkholderiaceae</taxon>
        <taxon>Caballeronia</taxon>
    </lineage>
</organism>
<dbReference type="InterPro" id="IPR029058">
    <property type="entry name" value="AB_hydrolase_fold"/>
</dbReference>
<dbReference type="Gene3D" id="3.40.50.1820">
    <property type="entry name" value="alpha/beta hydrolase"/>
    <property type="match status" value="1"/>
</dbReference>
<dbReference type="PANTHER" id="PTHR48070">
    <property type="entry name" value="ESTERASE OVCA2"/>
    <property type="match status" value="1"/>
</dbReference>